<dbReference type="AlphaFoldDB" id="A0A3L6T5Y4"/>
<protein>
    <recommendedName>
        <fullName evidence="1">Rad60/SUMO-like domain-containing protein</fullName>
    </recommendedName>
</protein>
<dbReference type="STRING" id="4540.A0A3L6T5Y4"/>
<gene>
    <name evidence="2" type="ORF">C2845_PM03G10720</name>
</gene>
<organism evidence="2 3">
    <name type="scientific">Panicum miliaceum</name>
    <name type="common">Proso millet</name>
    <name type="synonym">Broomcorn millet</name>
    <dbReference type="NCBI Taxonomy" id="4540"/>
    <lineage>
        <taxon>Eukaryota</taxon>
        <taxon>Viridiplantae</taxon>
        <taxon>Streptophyta</taxon>
        <taxon>Embryophyta</taxon>
        <taxon>Tracheophyta</taxon>
        <taxon>Spermatophyta</taxon>
        <taxon>Magnoliopsida</taxon>
        <taxon>Liliopsida</taxon>
        <taxon>Poales</taxon>
        <taxon>Poaceae</taxon>
        <taxon>PACMAD clade</taxon>
        <taxon>Panicoideae</taxon>
        <taxon>Panicodae</taxon>
        <taxon>Paniceae</taxon>
        <taxon>Panicinae</taxon>
        <taxon>Panicum</taxon>
        <taxon>Panicum sect. Panicum</taxon>
    </lineage>
</organism>
<accession>A0A3L6T5Y4</accession>
<proteinExistence type="predicted"/>
<evidence type="ECO:0000259" key="1">
    <source>
        <dbReference type="Pfam" id="PF11976"/>
    </source>
</evidence>
<feature type="domain" description="Rad60/SUMO-like" evidence="1">
    <location>
        <begin position="181"/>
        <end position="237"/>
    </location>
</feature>
<evidence type="ECO:0000313" key="3">
    <source>
        <dbReference type="Proteomes" id="UP000275267"/>
    </source>
</evidence>
<comment type="caution">
    <text evidence="2">The sequence shown here is derived from an EMBL/GenBank/DDBJ whole genome shotgun (WGS) entry which is preliminary data.</text>
</comment>
<dbReference type="OrthoDB" id="442921at2759"/>
<dbReference type="EMBL" id="PQIB02000002">
    <property type="protein sequence ID" value="RLN33582.1"/>
    <property type="molecule type" value="Genomic_DNA"/>
</dbReference>
<sequence>MTAALVTPVVRDEEGRRISRTMRATDELQALMDFYYATVPVVPRSEGVFCYRGERLDGRRTPRCYGMEGEGRGVRVDFFLAMRPGAFVTVTVRDDQEPGVTRTMRRADPMRGLIDFYYAMTPHEEGTFINFNGRQISPEDTPVDLEMEGDEDYDIYFEPSRPNSDHLPWQGTDLNLQGNLLERTVRRTEKLQGLMDAYYASVPDVTHGTGRFLYDGGRLAGWQTPAELEMEDGDEIDFFTELLGGGGRASAAAAAAAAAEQPAPA</sequence>
<dbReference type="InterPro" id="IPR029071">
    <property type="entry name" value="Ubiquitin-like_domsf"/>
</dbReference>
<dbReference type="Proteomes" id="UP000275267">
    <property type="component" value="Unassembled WGS sequence"/>
</dbReference>
<name>A0A3L6T5Y4_PANMI</name>
<dbReference type="CDD" id="cd01763">
    <property type="entry name" value="Ubl_SUMO_like"/>
    <property type="match status" value="1"/>
</dbReference>
<keyword evidence="3" id="KW-1185">Reference proteome</keyword>
<evidence type="ECO:0000313" key="2">
    <source>
        <dbReference type="EMBL" id="RLN33582.1"/>
    </source>
</evidence>
<dbReference type="Pfam" id="PF11976">
    <property type="entry name" value="Rad60-SLD"/>
    <property type="match status" value="1"/>
</dbReference>
<reference evidence="3" key="1">
    <citation type="journal article" date="2019" name="Nat. Commun.">
        <title>The genome of broomcorn millet.</title>
        <authorList>
            <person name="Zou C."/>
            <person name="Miki D."/>
            <person name="Li D."/>
            <person name="Tang Q."/>
            <person name="Xiao L."/>
            <person name="Rajput S."/>
            <person name="Deng P."/>
            <person name="Jia W."/>
            <person name="Huang R."/>
            <person name="Zhang M."/>
            <person name="Sun Y."/>
            <person name="Hu J."/>
            <person name="Fu X."/>
            <person name="Schnable P.S."/>
            <person name="Li F."/>
            <person name="Zhang H."/>
            <person name="Feng B."/>
            <person name="Zhu X."/>
            <person name="Liu R."/>
            <person name="Schnable J.C."/>
            <person name="Zhu J.-K."/>
            <person name="Zhang H."/>
        </authorList>
    </citation>
    <scope>NUCLEOTIDE SEQUENCE [LARGE SCALE GENOMIC DNA]</scope>
</reference>
<dbReference type="SUPFAM" id="SSF54236">
    <property type="entry name" value="Ubiquitin-like"/>
    <property type="match status" value="3"/>
</dbReference>
<dbReference type="InterPro" id="IPR022617">
    <property type="entry name" value="Rad60/SUMO-like_dom"/>
</dbReference>
<dbReference type="Gene3D" id="3.10.20.90">
    <property type="entry name" value="Phosphatidylinositol 3-kinase Catalytic Subunit, Chain A, domain 1"/>
    <property type="match status" value="3"/>
</dbReference>
<dbReference type="PANTHER" id="PTHR10562">
    <property type="entry name" value="SMALL UBIQUITIN-RELATED MODIFIER"/>
    <property type="match status" value="1"/>
</dbReference>